<protein>
    <submittedName>
        <fullName evidence="1">Uncharacterized protein</fullName>
    </submittedName>
</protein>
<sequence length="46" mass="5269">MLVIGKKHCESSYPLVIVAMRLFTHQTGSSQIMIYGIKLMLKKMDK</sequence>
<gene>
    <name evidence="1" type="ORF">ACCUM_1845</name>
</gene>
<organism evidence="1 2">
    <name type="scientific">Candidatus Accumulibacter phosphatis</name>
    <dbReference type="NCBI Taxonomy" id="327160"/>
    <lineage>
        <taxon>Bacteria</taxon>
        <taxon>Pseudomonadati</taxon>
        <taxon>Pseudomonadota</taxon>
        <taxon>Betaproteobacteria</taxon>
        <taxon>Candidatus Accumulibacter</taxon>
    </lineage>
</organism>
<proteinExistence type="predicted"/>
<reference evidence="1 2" key="1">
    <citation type="submission" date="2019-04" db="EMBL/GenBank/DDBJ databases">
        <title>A novel phosphate-accumulating bacterium identified in bioreactor for phosphate removal from wastewater.</title>
        <authorList>
            <person name="Kotlyarov R.Y."/>
            <person name="Beletsky A.V."/>
            <person name="Kallistova A.Y."/>
            <person name="Dorofeev A.G."/>
            <person name="Nikolaev Y.Y."/>
            <person name="Pimenov N.V."/>
            <person name="Ravin N.V."/>
            <person name="Mardanov A.V."/>
        </authorList>
    </citation>
    <scope>NUCLEOTIDE SEQUENCE [LARGE SCALE GENOMIC DNA]</scope>
    <source>
        <strain evidence="1 2">Bin19</strain>
    </source>
</reference>
<dbReference type="EMBL" id="SWAD01000009">
    <property type="protein sequence ID" value="TMQ78289.1"/>
    <property type="molecule type" value="Genomic_DNA"/>
</dbReference>
<dbReference type="Proteomes" id="UP000306324">
    <property type="component" value="Unassembled WGS sequence"/>
</dbReference>
<keyword evidence="2" id="KW-1185">Reference proteome</keyword>
<name>A0A5S4ES02_9PROT</name>
<evidence type="ECO:0000313" key="2">
    <source>
        <dbReference type="Proteomes" id="UP000306324"/>
    </source>
</evidence>
<dbReference type="AlphaFoldDB" id="A0A5S4ES02"/>
<accession>A0A5S4ES02</accession>
<comment type="caution">
    <text evidence="1">The sequence shown here is derived from an EMBL/GenBank/DDBJ whole genome shotgun (WGS) entry which is preliminary data.</text>
</comment>
<evidence type="ECO:0000313" key="1">
    <source>
        <dbReference type="EMBL" id="TMQ78289.1"/>
    </source>
</evidence>